<accession>A0A2Y9TXQ7</accession>
<dbReference type="Proteomes" id="UP000244908">
    <property type="component" value="Chromosome"/>
</dbReference>
<reference evidence="3 4" key="1">
    <citation type="journal article" date="2019" name="Int. J. Syst. Evol. Microbiol.">
        <title>Limnobaculum parvum gen. nov., sp. nov., isolated from a freshwater lake.</title>
        <authorList>
            <person name="Baek C."/>
            <person name="Shin S.K."/>
            <person name="Yi H."/>
        </authorList>
    </citation>
    <scope>NUCLEOTIDE SEQUENCE [LARGE SCALE GENOMIC DNA]</scope>
    <source>
        <strain evidence="3 4">HYN0051</strain>
    </source>
</reference>
<evidence type="ECO:0000259" key="2">
    <source>
        <dbReference type="Pfam" id="PF05116"/>
    </source>
</evidence>
<dbReference type="GO" id="GO:0046872">
    <property type="term" value="F:metal ion binding"/>
    <property type="evidence" value="ECO:0007669"/>
    <property type="project" value="UniProtKB-KW"/>
</dbReference>
<dbReference type="InterPro" id="IPR023214">
    <property type="entry name" value="HAD_sf"/>
</dbReference>
<dbReference type="PIRSF" id="PIRSF030802">
    <property type="entry name" value="UCP030802"/>
    <property type="match status" value="1"/>
</dbReference>
<dbReference type="EMBL" id="CP029185">
    <property type="protein sequence ID" value="AWH88194.1"/>
    <property type="molecule type" value="Genomic_DNA"/>
</dbReference>
<dbReference type="Gene3D" id="3.90.1070.10">
    <property type="match status" value="1"/>
</dbReference>
<evidence type="ECO:0000256" key="1">
    <source>
        <dbReference type="ARBA" id="ARBA00022723"/>
    </source>
</evidence>
<dbReference type="InterPro" id="IPR006380">
    <property type="entry name" value="SPP-like_dom"/>
</dbReference>
<dbReference type="InterPro" id="IPR024197">
    <property type="entry name" value="TPP-like"/>
</dbReference>
<name>A0A2Y9TXQ7_9GAMM</name>
<dbReference type="RefSeq" id="WP_108900269.1">
    <property type="nucleotide sequence ID" value="NZ_CP029185.2"/>
</dbReference>
<dbReference type="KEGG" id="lpv:HYN51_06240"/>
<dbReference type="Gene3D" id="3.40.50.1000">
    <property type="entry name" value="HAD superfamily/HAD-like"/>
    <property type="match status" value="1"/>
</dbReference>
<evidence type="ECO:0000313" key="4">
    <source>
        <dbReference type="Proteomes" id="UP000244908"/>
    </source>
</evidence>
<sequence length="257" mass="29623">MINTSQPIALIDLDDTIFQTKRKMLNELNIEPKHVGALDREYQPRSFMSEKQFNLISWLLSTSETIPVTARGTEELSRVQVPFTSWAITTHGAVLLDKGKQPDEEWKNIVLNRLQPLSPLIVQLRDACEQLLNKMHVNGWARINYEYDQQPIYFVMKHTDSTKTEEIYRVADRLFKEQDCSEFYLHRNGNNVAFLPHCIDKGEAVKHLLGRLLAEAPDRPVLGLGDSTSDHRFLHLCDWFGMPKNSQLSQFLSSLIT</sequence>
<organism evidence="3 4">
    <name type="scientific">Limnobaculum parvum</name>
    <dbReference type="NCBI Taxonomy" id="2172103"/>
    <lineage>
        <taxon>Bacteria</taxon>
        <taxon>Pseudomonadati</taxon>
        <taxon>Pseudomonadota</taxon>
        <taxon>Gammaproteobacteria</taxon>
        <taxon>Enterobacterales</taxon>
        <taxon>Budviciaceae</taxon>
        <taxon>Limnobaculum</taxon>
    </lineage>
</organism>
<dbReference type="AlphaFoldDB" id="A0A2Y9TXQ7"/>
<proteinExistence type="predicted"/>
<evidence type="ECO:0000313" key="3">
    <source>
        <dbReference type="EMBL" id="AWH88194.1"/>
    </source>
</evidence>
<dbReference type="Pfam" id="PF05116">
    <property type="entry name" value="S6PP"/>
    <property type="match status" value="1"/>
</dbReference>
<dbReference type="OrthoDB" id="8746852at2"/>
<protein>
    <recommendedName>
        <fullName evidence="2">Sucrose phosphatase-like domain-containing protein</fullName>
    </recommendedName>
</protein>
<gene>
    <name evidence="3" type="ORF">HYN51_06240</name>
</gene>
<keyword evidence="1" id="KW-0479">Metal-binding</keyword>
<keyword evidence="4" id="KW-1185">Reference proteome</keyword>
<dbReference type="SUPFAM" id="SSF56784">
    <property type="entry name" value="HAD-like"/>
    <property type="match status" value="1"/>
</dbReference>
<dbReference type="InterPro" id="IPR036412">
    <property type="entry name" value="HAD-like_sf"/>
</dbReference>
<feature type="domain" description="Sucrose phosphatase-like" evidence="2">
    <location>
        <begin position="78"/>
        <end position="234"/>
    </location>
</feature>